<sequence length="61" mass="6589">MTQNLTTGVFILLSGLALLILLFTKLIPKTKHDTDTKALLTVFVLVGVFLVAMGSWVSLKG</sequence>
<organism evidence="2 3">
    <name type="scientific">Levilactobacillus fujinensis</name>
    <dbReference type="NCBI Taxonomy" id="2486024"/>
    <lineage>
        <taxon>Bacteria</taxon>
        <taxon>Bacillati</taxon>
        <taxon>Bacillota</taxon>
        <taxon>Bacilli</taxon>
        <taxon>Lactobacillales</taxon>
        <taxon>Lactobacillaceae</taxon>
        <taxon>Levilactobacillus</taxon>
    </lineage>
</organism>
<keyword evidence="1" id="KW-0812">Transmembrane</keyword>
<feature type="transmembrane region" description="Helical" evidence="1">
    <location>
        <begin position="6"/>
        <end position="27"/>
    </location>
</feature>
<dbReference type="Proteomes" id="UP001596283">
    <property type="component" value="Unassembled WGS sequence"/>
</dbReference>
<proteinExistence type="predicted"/>
<evidence type="ECO:0000313" key="3">
    <source>
        <dbReference type="Proteomes" id="UP001596283"/>
    </source>
</evidence>
<gene>
    <name evidence="2" type="ORF">ACFP1C_11900</name>
</gene>
<keyword evidence="3" id="KW-1185">Reference proteome</keyword>
<keyword evidence="1" id="KW-0472">Membrane</keyword>
<dbReference type="RefSeq" id="WP_125688243.1">
    <property type="nucleotide sequence ID" value="NZ_JBHSSI010000074.1"/>
</dbReference>
<evidence type="ECO:0000313" key="2">
    <source>
        <dbReference type="EMBL" id="MFC6261637.1"/>
    </source>
</evidence>
<dbReference type="EMBL" id="JBHSSI010000074">
    <property type="protein sequence ID" value="MFC6261637.1"/>
    <property type="molecule type" value="Genomic_DNA"/>
</dbReference>
<reference evidence="3" key="1">
    <citation type="journal article" date="2019" name="Int. J. Syst. Evol. Microbiol.">
        <title>The Global Catalogue of Microorganisms (GCM) 10K type strain sequencing project: providing services to taxonomists for standard genome sequencing and annotation.</title>
        <authorList>
            <consortium name="The Broad Institute Genomics Platform"/>
            <consortium name="The Broad Institute Genome Sequencing Center for Infectious Disease"/>
            <person name="Wu L."/>
            <person name="Ma J."/>
        </authorList>
    </citation>
    <scope>NUCLEOTIDE SEQUENCE [LARGE SCALE GENOMIC DNA]</scope>
    <source>
        <strain evidence="3">CCM 8908</strain>
    </source>
</reference>
<evidence type="ECO:0000256" key="1">
    <source>
        <dbReference type="SAM" id="Phobius"/>
    </source>
</evidence>
<feature type="transmembrane region" description="Helical" evidence="1">
    <location>
        <begin position="39"/>
        <end position="59"/>
    </location>
</feature>
<keyword evidence="1" id="KW-1133">Transmembrane helix</keyword>
<protein>
    <submittedName>
        <fullName evidence="2">Uncharacterized protein</fullName>
    </submittedName>
</protein>
<comment type="caution">
    <text evidence="2">The sequence shown here is derived from an EMBL/GenBank/DDBJ whole genome shotgun (WGS) entry which is preliminary data.</text>
</comment>
<name>A0ABW1TK38_9LACO</name>
<accession>A0ABW1TK38</accession>